<reference evidence="1 2" key="1">
    <citation type="submission" date="2019-07" db="EMBL/GenBank/DDBJ databases">
        <title>Insights of Desulfuromonas acetexigens electromicrobiology.</title>
        <authorList>
            <person name="Katuri K."/>
            <person name="Sapireddy V."/>
            <person name="Shaw D.R."/>
            <person name="Saikaly P."/>
        </authorList>
    </citation>
    <scope>NUCLEOTIDE SEQUENCE [LARGE SCALE GENOMIC DNA]</scope>
    <source>
        <strain evidence="1 2">2873</strain>
    </source>
</reference>
<name>A0A550JLD4_9BACT</name>
<evidence type="ECO:0008006" key="3">
    <source>
        <dbReference type="Google" id="ProtNLM"/>
    </source>
</evidence>
<organism evidence="1 2">
    <name type="scientific">Trichloromonas acetexigens</name>
    <dbReference type="NCBI Taxonomy" id="38815"/>
    <lineage>
        <taxon>Bacteria</taxon>
        <taxon>Pseudomonadati</taxon>
        <taxon>Thermodesulfobacteriota</taxon>
        <taxon>Desulfuromonadia</taxon>
        <taxon>Desulfuromonadales</taxon>
        <taxon>Trichloromonadaceae</taxon>
        <taxon>Trichloromonas</taxon>
    </lineage>
</organism>
<evidence type="ECO:0000313" key="1">
    <source>
        <dbReference type="EMBL" id="TRO84022.1"/>
    </source>
</evidence>
<dbReference type="OrthoDB" id="5387108at2"/>
<dbReference type="RefSeq" id="WP_092053095.1">
    <property type="nucleotide sequence ID" value="NZ_FOJJ01000001.1"/>
</dbReference>
<evidence type="ECO:0000313" key="2">
    <source>
        <dbReference type="Proteomes" id="UP000317155"/>
    </source>
</evidence>
<comment type="caution">
    <text evidence="1">The sequence shown here is derived from an EMBL/GenBank/DDBJ whole genome shotgun (WGS) entry which is preliminary data.</text>
</comment>
<dbReference type="AlphaFoldDB" id="A0A550JLD4"/>
<gene>
    <name evidence="1" type="ORF">FL622_02250</name>
</gene>
<dbReference type="Proteomes" id="UP000317155">
    <property type="component" value="Unassembled WGS sequence"/>
</dbReference>
<proteinExistence type="predicted"/>
<sequence length="268" mass="29984">MAERRGEQTFSVDLARRLHRALTADGTELFSLLQDPSGEVLQTLLKNPRLGEEHLSALLKRRDLSEDLLKEISRLAVVASSHRLKVALSRNPGTSGVVLQGLLGQLYLFELLEICYLPGVTPDQKVAAERIILQRLPTVPLGNKLTLARRGTATLVDALLKEGDIRLMDACLQNHRLREVSILQFFNGPAAAPETISCIARHPRWQQRPNVRLALLKNPRTPAVWFTVHLPRLTSADLRGLLASKRLAPGQKRLVEEEFSKRSQGRRS</sequence>
<dbReference type="EMBL" id="VJVV01000001">
    <property type="protein sequence ID" value="TRO84022.1"/>
    <property type="molecule type" value="Genomic_DNA"/>
</dbReference>
<accession>A0A550JLD4</accession>
<protein>
    <recommendedName>
        <fullName evidence="3">DUF2336 domain-containing protein</fullName>
    </recommendedName>
</protein>
<keyword evidence="2" id="KW-1185">Reference proteome</keyword>